<dbReference type="InterPro" id="IPR002429">
    <property type="entry name" value="CcO_II-like_C"/>
</dbReference>
<evidence type="ECO:0000256" key="2">
    <source>
        <dbReference type="ARBA" id="ARBA00004651"/>
    </source>
</evidence>
<dbReference type="SUPFAM" id="SSF46626">
    <property type="entry name" value="Cytochrome c"/>
    <property type="match status" value="1"/>
</dbReference>
<reference evidence="30" key="2">
    <citation type="submission" date="2017-01" db="EMBL/GenBank/DDBJ databases">
        <title>Genome sequencing and annotation of Geobacillus sp. 1017, a Hydrocarbon-Oxidizing Thermophilic Bacterium Isolated from a Heavy Oil Reservoir (China).</title>
        <authorList>
            <person name="Kadnikov V.V."/>
            <person name="Mardanov A.V."/>
            <person name="Poltaraus A.B."/>
            <person name="Sokolova D.S."/>
            <person name="Semenova E.M."/>
            <person name="Ravin N.V."/>
            <person name="Tourova T.P."/>
            <person name="Nazina T.N."/>
        </authorList>
    </citation>
    <scope>NUCLEOTIDE SEQUENCE [LARGE SCALE GENOMIC DNA]</scope>
    <source>
        <strain evidence="30">1017</strain>
    </source>
</reference>
<evidence type="ECO:0000313" key="31">
    <source>
        <dbReference type="Proteomes" id="UP001223761"/>
    </source>
</evidence>
<dbReference type="Pfam" id="PF00034">
    <property type="entry name" value="Cytochrom_C"/>
    <property type="match status" value="1"/>
</dbReference>
<reference evidence="28 30" key="1">
    <citation type="submission" date="2016-11" db="EMBL/GenBank/DDBJ databases">
        <authorList>
            <person name="Kadnikov V."/>
            <person name="Nazina T."/>
        </authorList>
    </citation>
    <scope>NUCLEOTIDE SEQUENCE [LARGE SCALE GENOMIC DNA]</scope>
    <source>
        <strain evidence="28 30">1017</strain>
    </source>
</reference>
<dbReference type="InterPro" id="IPR001505">
    <property type="entry name" value="Copper_CuA"/>
</dbReference>
<dbReference type="AlphaFoldDB" id="A0A1Q5T1K1"/>
<dbReference type="GO" id="GO:0020037">
    <property type="term" value="F:heme binding"/>
    <property type="evidence" value="ECO:0007669"/>
    <property type="project" value="InterPro"/>
</dbReference>
<dbReference type="Pfam" id="PF00116">
    <property type="entry name" value="COX2"/>
    <property type="match status" value="1"/>
</dbReference>
<evidence type="ECO:0000256" key="17">
    <source>
        <dbReference type="ARBA" id="ARBA00023008"/>
    </source>
</evidence>
<evidence type="ECO:0000256" key="1">
    <source>
        <dbReference type="ARBA" id="ARBA00001926"/>
    </source>
</evidence>
<reference evidence="29 31" key="4">
    <citation type="submission" date="2023-08" db="EMBL/GenBank/DDBJ databases">
        <title>Genome sequencing of the thermostable Gram positive bacteria Geobacillus proteiniphilus strain T-6.</title>
        <authorList>
            <person name="Shulami S."/>
            <person name="Shoham Y."/>
        </authorList>
    </citation>
    <scope>NUCLEOTIDE SEQUENCE [LARGE SCALE GENOMIC DNA]</scope>
    <source>
        <strain evidence="29 31">T-6</strain>
    </source>
</reference>
<evidence type="ECO:0000256" key="22">
    <source>
        <dbReference type="RuleBase" id="RU000456"/>
    </source>
</evidence>
<evidence type="ECO:0000256" key="8">
    <source>
        <dbReference type="ARBA" id="ARBA00022617"/>
    </source>
</evidence>
<keyword evidence="11 21" id="KW-0479">Metal-binding</keyword>
<dbReference type="InterPro" id="IPR011759">
    <property type="entry name" value="Cyt_c_oxidase_su2_TM_dom"/>
</dbReference>
<keyword evidence="7" id="KW-1003">Cell membrane</keyword>
<gene>
    <name evidence="29" type="primary">coxB</name>
    <name evidence="28" type="ORF">BRO54_1803</name>
    <name evidence="29" type="ORF">RA955_08075</name>
</gene>
<evidence type="ECO:0000256" key="21">
    <source>
        <dbReference type="PROSITE-ProRule" id="PRU00433"/>
    </source>
</evidence>
<evidence type="ECO:0000256" key="6">
    <source>
        <dbReference type="ARBA" id="ARBA00022448"/>
    </source>
</evidence>
<comment type="subcellular location">
    <subcellularLocation>
        <location evidence="2 22">Cell membrane</location>
        <topology evidence="2 22">Multi-pass membrane protein</topology>
    </subcellularLocation>
</comment>
<evidence type="ECO:0000256" key="5">
    <source>
        <dbReference type="ARBA" id="ARBA00015946"/>
    </source>
</evidence>
<dbReference type="EMBL" id="CP133076">
    <property type="protein sequence ID" value="WMJ17961.1"/>
    <property type="molecule type" value="Genomic_DNA"/>
</dbReference>
<feature type="domain" description="Cytochrome oxidase subunit II transmembrane region profile" evidence="26">
    <location>
        <begin position="23"/>
        <end position="121"/>
    </location>
</feature>
<dbReference type="PRINTS" id="PR01166">
    <property type="entry name" value="CYCOXIDASEII"/>
</dbReference>
<keyword evidence="18 24" id="KW-0472">Membrane</keyword>
<dbReference type="PROSITE" id="PS50999">
    <property type="entry name" value="COX2_TM"/>
    <property type="match status" value="1"/>
</dbReference>
<evidence type="ECO:0000256" key="14">
    <source>
        <dbReference type="ARBA" id="ARBA00022982"/>
    </source>
</evidence>
<evidence type="ECO:0000313" key="28">
    <source>
        <dbReference type="EMBL" id="OKO94042.1"/>
    </source>
</evidence>
<feature type="transmembrane region" description="Helical" evidence="24">
    <location>
        <begin position="90"/>
        <end position="112"/>
    </location>
</feature>
<evidence type="ECO:0000256" key="16">
    <source>
        <dbReference type="ARBA" id="ARBA00023004"/>
    </source>
</evidence>
<evidence type="ECO:0000256" key="24">
    <source>
        <dbReference type="SAM" id="Phobius"/>
    </source>
</evidence>
<dbReference type="GO" id="GO:0005507">
    <property type="term" value="F:copper ion binding"/>
    <property type="evidence" value="ECO:0007669"/>
    <property type="project" value="InterPro"/>
</dbReference>
<keyword evidence="16 21" id="KW-0408">Iron</keyword>
<dbReference type="PROSITE" id="PS51007">
    <property type="entry name" value="CYTC"/>
    <property type="match status" value="1"/>
</dbReference>
<evidence type="ECO:0000256" key="20">
    <source>
        <dbReference type="ARBA" id="ARBA00047816"/>
    </source>
</evidence>
<dbReference type="PANTHER" id="PTHR22888">
    <property type="entry name" value="CYTOCHROME C OXIDASE, SUBUNIT II"/>
    <property type="match status" value="1"/>
</dbReference>
<dbReference type="PROSITE" id="PS50857">
    <property type="entry name" value="COX2_CUA"/>
    <property type="match status" value="1"/>
</dbReference>
<comment type="similarity">
    <text evidence="3 22">Belongs to the cytochrome c oxidase subunit 2 family.</text>
</comment>
<evidence type="ECO:0000256" key="4">
    <source>
        <dbReference type="ARBA" id="ARBA00012949"/>
    </source>
</evidence>
<evidence type="ECO:0000256" key="23">
    <source>
        <dbReference type="RuleBase" id="RU004024"/>
    </source>
</evidence>
<reference evidence="28" key="3">
    <citation type="journal article" date="2019" name="Int. J. Syst. Evol. Microbiol.">
        <title>Geobacillus proteiniphilus sp. nov., a thermophilic bacterium isolated from a high-temperature heavy oil reservoir in China.</title>
        <authorList>
            <person name="Semenova E.M."/>
            <person name="Sokolova D.S."/>
            <person name="Grouzdev D.S."/>
            <person name="Poltaraus A.B."/>
            <person name="Vinokurova N.G."/>
            <person name="Tourova T.P."/>
            <person name="Nazina T.N."/>
        </authorList>
    </citation>
    <scope>NUCLEOTIDE SEQUENCE</scope>
    <source>
        <strain evidence="28">1017</strain>
    </source>
</reference>
<evidence type="ECO:0000256" key="13">
    <source>
        <dbReference type="ARBA" id="ARBA00022967"/>
    </source>
</evidence>
<comment type="cofactor">
    <cofactor evidence="1">
        <name>heme c</name>
        <dbReference type="ChEBI" id="CHEBI:61717"/>
    </cofactor>
</comment>
<feature type="transmembrane region" description="Helical" evidence="24">
    <location>
        <begin position="41"/>
        <end position="69"/>
    </location>
</feature>
<protein>
    <recommendedName>
        <fullName evidence="5 23">Cytochrome c oxidase subunit 2</fullName>
        <ecNumber evidence="4 23">7.1.1.9</ecNumber>
    </recommendedName>
</protein>
<dbReference type="SUPFAM" id="SSF81464">
    <property type="entry name" value="Cytochrome c oxidase subunit II-like, transmembrane region"/>
    <property type="match status" value="1"/>
</dbReference>
<proteinExistence type="inferred from homology"/>
<dbReference type="InterPro" id="IPR036909">
    <property type="entry name" value="Cyt_c-like_dom_sf"/>
</dbReference>
<evidence type="ECO:0000256" key="12">
    <source>
        <dbReference type="ARBA" id="ARBA00022729"/>
    </source>
</evidence>
<dbReference type="EC" id="7.1.1.9" evidence="4 23"/>
<dbReference type="PROSITE" id="PS51257">
    <property type="entry name" value="PROKAR_LIPOPROTEIN"/>
    <property type="match status" value="1"/>
</dbReference>
<keyword evidence="12" id="KW-0732">Signal</keyword>
<keyword evidence="17 23" id="KW-0186">Copper</keyword>
<evidence type="ECO:0000256" key="3">
    <source>
        <dbReference type="ARBA" id="ARBA00007866"/>
    </source>
</evidence>
<evidence type="ECO:0000256" key="11">
    <source>
        <dbReference type="ARBA" id="ARBA00022723"/>
    </source>
</evidence>
<dbReference type="SUPFAM" id="SSF49503">
    <property type="entry name" value="Cupredoxins"/>
    <property type="match status" value="1"/>
</dbReference>
<feature type="domain" description="Cytochrome c" evidence="27">
    <location>
        <begin position="261"/>
        <end position="355"/>
    </location>
</feature>
<dbReference type="Proteomes" id="UP000186030">
    <property type="component" value="Unassembled WGS sequence"/>
</dbReference>
<evidence type="ECO:0000256" key="15">
    <source>
        <dbReference type="ARBA" id="ARBA00022989"/>
    </source>
</evidence>
<dbReference type="GO" id="GO:0005886">
    <property type="term" value="C:plasma membrane"/>
    <property type="evidence" value="ECO:0007669"/>
    <property type="project" value="UniProtKB-SubCell"/>
</dbReference>
<dbReference type="InterPro" id="IPR008972">
    <property type="entry name" value="Cupredoxin"/>
</dbReference>
<evidence type="ECO:0000256" key="18">
    <source>
        <dbReference type="ARBA" id="ARBA00023136"/>
    </source>
</evidence>
<evidence type="ECO:0000256" key="10">
    <source>
        <dbReference type="ARBA" id="ARBA00022692"/>
    </source>
</evidence>
<dbReference type="GO" id="GO:0016491">
    <property type="term" value="F:oxidoreductase activity"/>
    <property type="evidence" value="ECO:0007669"/>
    <property type="project" value="InterPro"/>
</dbReference>
<dbReference type="PANTHER" id="PTHR22888:SF10">
    <property type="entry name" value="CYTOCHROME C OXIDASE SUBUNIT 2"/>
    <property type="match status" value="1"/>
</dbReference>
<evidence type="ECO:0000256" key="9">
    <source>
        <dbReference type="ARBA" id="ARBA00022660"/>
    </source>
</evidence>
<comment type="function">
    <text evidence="19 23">Subunits I and II form the functional core of the enzyme complex. Electrons originating in cytochrome c are transferred via heme a and Cu(A) to the binuclear center formed by heme a3 and Cu(B).</text>
</comment>
<dbReference type="NCBIfam" id="TIGR02866">
    <property type="entry name" value="CoxB"/>
    <property type="match status" value="1"/>
</dbReference>
<comment type="catalytic activity">
    <reaction evidence="20 23">
        <text>4 Fe(II)-[cytochrome c] + O2 + 8 H(+)(in) = 4 Fe(III)-[cytochrome c] + 2 H2O + 4 H(+)(out)</text>
        <dbReference type="Rhea" id="RHEA:11436"/>
        <dbReference type="Rhea" id="RHEA-COMP:10350"/>
        <dbReference type="Rhea" id="RHEA-COMP:14399"/>
        <dbReference type="ChEBI" id="CHEBI:15377"/>
        <dbReference type="ChEBI" id="CHEBI:15378"/>
        <dbReference type="ChEBI" id="CHEBI:15379"/>
        <dbReference type="ChEBI" id="CHEBI:29033"/>
        <dbReference type="ChEBI" id="CHEBI:29034"/>
        <dbReference type="EC" id="7.1.1.9"/>
    </reaction>
</comment>
<dbReference type="FunFam" id="2.60.40.420:FF:000042">
    <property type="entry name" value="Cytochrome c oxidase subunit 2"/>
    <property type="match status" value="1"/>
</dbReference>
<dbReference type="InterPro" id="IPR045187">
    <property type="entry name" value="CcO_II"/>
</dbReference>
<dbReference type="GO" id="GO:0042773">
    <property type="term" value="P:ATP synthesis coupled electron transport"/>
    <property type="evidence" value="ECO:0007669"/>
    <property type="project" value="TreeGrafter"/>
</dbReference>
<keyword evidence="13" id="KW-1278">Translocase</keyword>
<dbReference type="Proteomes" id="UP001223761">
    <property type="component" value="Chromosome"/>
</dbReference>
<keyword evidence="10 22" id="KW-0812">Transmembrane</keyword>
<sequence length="357" mass="40308">MKKGLRNWRLFSLFGMMALLLAGCGKPFLSTLQPAGEVADMQYSLMLLSTSIMVLVIVVVAIIFVYVVIRFRRRKGEENKIPKQVEGSHKLEIIWTVIPIILLLILAVPTVLTTFKLADVKAMNDKDRDKKGTVVVNVRANLYWWEFEYPDYGIITSQDLVVPTNEKVYFNLIASDVKHSFWIPAVGGKMDTNTDNKNQFWLVFDQKATDKAGGVFYGKCAELCGPSHALMDFKVRPLPRDQFDAWVKKMQNAKKPVVTDPVAKQGEAIFNKSCIGCHAVTPLDKRPEQARTAPNLANFGDRQRIAGILEHNEENLKKWLRDPESVKPGNKMTGTYGKLSEEQIDALAKYLMSLKVE</sequence>
<keyword evidence="9 22" id="KW-0679">Respiratory chain</keyword>
<keyword evidence="8 21" id="KW-0349">Heme</keyword>
<dbReference type="Gene3D" id="1.10.287.90">
    <property type="match status" value="1"/>
</dbReference>
<name>A0A1Q5T1K1_9BACL</name>
<comment type="cofactor">
    <cofactor evidence="23">
        <name>Cu cation</name>
        <dbReference type="ChEBI" id="CHEBI:23378"/>
    </cofactor>
    <text evidence="23">Binds a copper A center.</text>
</comment>
<evidence type="ECO:0000259" key="26">
    <source>
        <dbReference type="PROSITE" id="PS50999"/>
    </source>
</evidence>
<keyword evidence="14 22" id="KW-0249">Electron transport</keyword>
<dbReference type="PROSITE" id="PS00078">
    <property type="entry name" value="COX2"/>
    <property type="match status" value="1"/>
</dbReference>
<dbReference type="InterPro" id="IPR014222">
    <property type="entry name" value="Cyt_c_oxidase_su2"/>
</dbReference>
<dbReference type="InterPro" id="IPR009056">
    <property type="entry name" value="Cyt_c-like_dom"/>
</dbReference>
<dbReference type="Pfam" id="PF02790">
    <property type="entry name" value="COX2_TM"/>
    <property type="match status" value="1"/>
</dbReference>
<dbReference type="RefSeq" id="WP_042380122.1">
    <property type="nucleotide sequence ID" value="NZ_CP133076.1"/>
</dbReference>
<dbReference type="EMBL" id="MQMG01000019">
    <property type="protein sequence ID" value="OKO94042.1"/>
    <property type="molecule type" value="Genomic_DNA"/>
</dbReference>
<evidence type="ECO:0000313" key="30">
    <source>
        <dbReference type="Proteomes" id="UP000186030"/>
    </source>
</evidence>
<keyword evidence="31" id="KW-1185">Reference proteome</keyword>
<evidence type="ECO:0000313" key="29">
    <source>
        <dbReference type="EMBL" id="WMJ17961.1"/>
    </source>
</evidence>
<dbReference type="GO" id="GO:0004129">
    <property type="term" value="F:cytochrome-c oxidase activity"/>
    <property type="evidence" value="ECO:0007669"/>
    <property type="project" value="UniProtKB-EC"/>
</dbReference>
<evidence type="ECO:0000259" key="25">
    <source>
        <dbReference type="PROSITE" id="PS50857"/>
    </source>
</evidence>
<dbReference type="Gene3D" id="2.60.40.420">
    <property type="entry name" value="Cupredoxins - blue copper proteins"/>
    <property type="match status" value="1"/>
</dbReference>
<accession>A0A1Q5T1K1</accession>
<evidence type="ECO:0000256" key="7">
    <source>
        <dbReference type="ARBA" id="ARBA00022475"/>
    </source>
</evidence>
<keyword evidence="6 22" id="KW-0813">Transport</keyword>
<dbReference type="InterPro" id="IPR036257">
    <property type="entry name" value="Cyt_c_oxidase_su2_TM_sf"/>
</dbReference>
<keyword evidence="15 24" id="KW-1133">Transmembrane helix</keyword>
<organism evidence="28 30">
    <name type="scientific">Geobacillus proteiniphilus</name>
    <dbReference type="NCBI Taxonomy" id="860353"/>
    <lineage>
        <taxon>Bacteria</taxon>
        <taxon>Bacillati</taxon>
        <taxon>Bacillota</taxon>
        <taxon>Bacilli</taxon>
        <taxon>Bacillales</taxon>
        <taxon>Anoxybacillaceae</taxon>
        <taxon>Geobacillus</taxon>
    </lineage>
</organism>
<feature type="domain" description="Cytochrome oxidase subunit II copper A binding" evidence="25">
    <location>
        <begin position="131"/>
        <end position="249"/>
    </location>
</feature>
<evidence type="ECO:0000259" key="27">
    <source>
        <dbReference type="PROSITE" id="PS51007"/>
    </source>
</evidence>
<evidence type="ECO:0000256" key="19">
    <source>
        <dbReference type="ARBA" id="ARBA00024688"/>
    </source>
</evidence>